<dbReference type="RefSeq" id="WP_245729906.1">
    <property type="nucleotide sequence ID" value="NZ_FNNJ01000002.1"/>
</dbReference>
<dbReference type="EMBL" id="FNNJ01000002">
    <property type="protein sequence ID" value="SDW86866.1"/>
    <property type="molecule type" value="Genomic_DNA"/>
</dbReference>
<dbReference type="SUPFAM" id="SSF56801">
    <property type="entry name" value="Acetyl-CoA synthetase-like"/>
    <property type="match status" value="1"/>
</dbReference>
<name>A0A1H2X298_9FLAO</name>
<dbReference type="PANTHER" id="PTHR36932:SF1">
    <property type="entry name" value="CAPSULAR POLYSACCHARIDE BIOSYNTHESIS PROTEIN"/>
    <property type="match status" value="1"/>
</dbReference>
<dbReference type="Proteomes" id="UP000199595">
    <property type="component" value="Unassembled WGS sequence"/>
</dbReference>
<dbReference type="Gene3D" id="3.40.50.12780">
    <property type="entry name" value="N-terminal domain of ligase-like"/>
    <property type="match status" value="1"/>
</dbReference>
<evidence type="ECO:0000313" key="2">
    <source>
        <dbReference type="Proteomes" id="UP000199595"/>
    </source>
</evidence>
<evidence type="ECO:0000313" key="1">
    <source>
        <dbReference type="EMBL" id="SDW86866.1"/>
    </source>
</evidence>
<dbReference type="PANTHER" id="PTHR36932">
    <property type="entry name" value="CAPSULAR POLYSACCHARIDE BIOSYNTHESIS PROTEIN"/>
    <property type="match status" value="1"/>
</dbReference>
<dbReference type="AlphaFoldDB" id="A0A1H2X298"/>
<gene>
    <name evidence="1" type="ORF">SAMN05444411_102347</name>
</gene>
<organism evidence="1 2">
    <name type="scientific">Lutibacter oricola</name>
    <dbReference type="NCBI Taxonomy" id="762486"/>
    <lineage>
        <taxon>Bacteria</taxon>
        <taxon>Pseudomonadati</taxon>
        <taxon>Bacteroidota</taxon>
        <taxon>Flavobacteriia</taxon>
        <taxon>Flavobacteriales</taxon>
        <taxon>Flavobacteriaceae</taxon>
        <taxon>Lutibacter</taxon>
    </lineage>
</organism>
<accession>A0A1H2X298</accession>
<keyword evidence="2" id="KW-1185">Reference proteome</keyword>
<dbReference type="InterPro" id="IPR042099">
    <property type="entry name" value="ANL_N_sf"/>
</dbReference>
<dbReference type="InterPro" id="IPR053158">
    <property type="entry name" value="CapK_Type1_Caps_Biosynth"/>
</dbReference>
<proteinExistence type="predicted"/>
<sequence>MFKLLFNIGQQLRNPSLIKHLEFLKVSEKWSLKELEAYQLEKLKELVCVAKENSPYFKRLLNQKGIVKIESLDDLKKIPITSKKELLAFNKDIHTNLELNKFFTANTSGTSGEALKFKREERADSFNRASIFRGYSWYNVKPWYKNGYFWGFNFTSSEKIKTKVLDLFQHRFRMFSYKNNELDLFVTKLQKASYLHGYSSMIYRVAKYINEHQLPKPIHLKMVKGTSEKIMDSYQAEVQKAFGLKMINEYGAAETGIIAFECPFGNMHINMEGVIVEEIENEIIVTNLQMHSFPIIRYKLGDYIKLSKTTDCKCGMKHTIIEEITGRVGNIVYGKAHEYPSLYFYYVFKNLAKINKLYLNYQISQDKKGELNIAVEQCLTNVELNLLQNELEKYFKNDMECVILHSKNIQTNSKKHKSFISTI</sequence>
<protein>
    <submittedName>
        <fullName evidence="1">Phenylacetate-CoA ligase</fullName>
    </submittedName>
</protein>
<dbReference type="STRING" id="762486.SAMN05444411_102347"/>
<reference evidence="1 2" key="1">
    <citation type="submission" date="2016-10" db="EMBL/GenBank/DDBJ databases">
        <authorList>
            <person name="de Groot N.N."/>
        </authorList>
    </citation>
    <scope>NUCLEOTIDE SEQUENCE [LARGE SCALE GENOMIC DNA]</scope>
    <source>
        <strain evidence="1 2">DSM 24956</strain>
    </source>
</reference>
<keyword evidence="1" id="KW-0436">Ligase</keyword>
<dbReference type="GO" id="GO:0016874">
    <property type="term" value="F:ligase activity"/>
    <property type="evidence" value="ECO:0007669"/>
    <property type="project" value="UniProtKB-KW"/>
</dbReference>